<keyword evidence="1" id="KW-0472">Membrane</keyword>
<evidence type="ECO:0000313" key="2">
    <source>
        <dbReference type="EMBL" id="KAK3372130.1"/>
    </source>
</evidence>
<evidence type="ECO:0000256" key="1">
    <source>
        <dbReference type="SAM" id="Phobius"/>
    </source>
</evidence>
<proteinExistence type="predicted"/>
<dbReference type="PANTHER" id="PTHR35043">
    <property type="entry name" value="TRANSCRIPTION FACTOR DOMAIN-CONTAINING PROTEIN"/>
    <property type="match status" value="1"/>
</dbReference>
<sequence>MPPSNLFFPITIRADNHASTPDEANPWQALWAIVPAQRSTVMLVSLSITTLALCSWIVVHLNIPSVDDKPSTIRSRKAKWIAVNMFFPELPLAKALCELRSALDVMSRMAALVKNYPAAFHVEEYRSMEDIIARKPSVNWRWEVAFEPRLRFLHRLLVLGRLWPRHEDLISENFSDAVQTDLEDADVEGMELSDDIETDPDMEPSLLPVVSTSEEAEIRPWTLAHSHFAKMGGFLGWRDKLTDDRLAAPRGAIERCDLDVIAFENMSSPEEWKGSFLMKESPVSLDEIKEKSRPDWIANAAALCLVSWMVLNAVVRSLKGMPVTQLEIATLAFSAMAASTYFASWYKPKGVMIPAVVQLPPRSDYDVVIKPEVRSPGDAPRVFDTSAMAEEGSSSARSITEQWTKSALVKLGPLAALPDHPTQEQIDARYSPILAGLVHPFTMVLFIATRLVLILLVIATLRSLPEEAHKNTDWSLLVPKFPF</sequence>
<gene>
    <name evidence="2" type="ORF">B0H63DRAFT_453500</name>
</gene>
<protein>
    <submittedName>
        <fullName evidence="2">Uncharacterized protein</fullName>
    </submittedName>
</protein>
<feature type="transmembrane region" description="Helical" evidence="1">
    <location>
        <begin position="441"/>
        <end position="461"/>
    </location>
</feature>
<name>A0AAE0K9I9_9PEZI</name>
<dbReference type="AlphaFoldDB" id="A0AAE0K9I9"/>
<keyword evidence="1" id="KW-1133">Transmembrane helix</keyword>
<dbReference type="Proteomes" id="UP001285441">
    <property type="component" value="Unassembled WGS sequence"/>
</dbReference>
<keyword evidence="3" id="KW-1185">Reference proteome</keyword>
<dbReference type="EMBL" id="JAULSW010000008">
    <property type="protein sequence ID" value="KAK3372130.1"/>
    <property type="molecule type" value="Genomic_DNA"/>
</dbReference>
<evidence type="ECO:0000313" key="3">
    <source>
        <dbReference type="Proteomes" id="UP001285441"/>
    </source>
</evidence>
<keyword evidence="1" id="KW-0812">Transmembrane</keyword>
<accession>A0AAE0K9I9</accession>
<dbReference type="PANTHER" id="PTHR35043:SF8">
    <property type="entry name" value="DUF4220 DOMAIN-CONTAINING PROTEIN"/>
    <property type="match status" value="1"/>
</dbReference>
<comment type="caution">
    <text evidence="2">The sequence shown here is derived from an EMBL/GenBank/DDBJ whole genome shotgun (WGS) entry which is preliminary data.</text>
</comment>
<reference evidence="2" key="1">
    <citation type="journal article" date="2023" name="Mol. Phylogenet. Evol.">
        <title>Genome-scale phylogeny and comparative genomics of the fungal order Sordariales.</title>
        <authorList>
            <person name="Hensen N."/>
            <person name="Bonometti L."/>
            <person name="Westerberg I."/>
            <person name="Brannstrom I.O."/>
            <person name="Guillou S."/>
            <person name="Cros-Aarteil S."/>
            <person name="Calhoun S."/>
            <person name="Haridas S."/>
            <person name="Kuo A."/>
            <person name="Mondo S."/>
            <person name="Pangilinan J."/>
            <person name="Riley R."/>
            <person name="LaButti K."/>
            <person name="Andreopoulos B."/>
            <person name="Lipzen A."/>
            <person name="Chen C."/>
            <person name="Yan M."/>
            <person name="Daum C."/>
            <person name="Ng V."/>
            <person name="Clum A."/>
            <person name="Steindorff A."/>
            <person name="Ohm R.A."/>
            <person name="Martin F."/>
            <person name="Silar P."/>
            <person name="Natvig D.O."/>
            <person name="Lalanne C."/>
            <person name="Gautier V."/>
            <person name="Ament-Velasquez S.L."/>
            <person name="Kruys A."/>
            <person name="Hutchinson M.I."/>
            <person name="Powell A.J."/>
            <person name="Barry K."/>
            <person name="Miller A.N."/>
            <person name="Grigoriev I.V."/>
            <person name="Debuchy R."/>
            <person name="Gladieux P."/>
            <person name="Hiltunen Thoren M."/>
            <person name="Johannesson H."/>
        </authorList>
    </citation>
    <scope>NUCLEOTIDE SEQUENCE</scope>
    <source>
        <strain evidence="2">CBS 232.78</strain>
    </source>
</reference>
<organism evidence="2 3">
    <name type="scientific">Podospora didyma</name>
    <dbReference type="NCBI Taxonomy" id="330526"/>
    <lineage>
        <taxon>Eukaryota</taxon>
        <taxon>Fungi</taxon>
        <taxon>Dikarya</taxon>
        <taxon>Ascomycota</taxon>
        <taxon>Pezizomycotina</taxon>
        <taxon>Sordariomycetes</taxon>
        <taxon>Sordariomycetidae</taxon>
        <taxon>Sordariales</taxon>
        <taxon>Podosporaceae</taxon>
        <taxon>Podospora</taxon>
    </lineage>
</organism>
<reference evidence="2" key="2">
    <citation type="submission" date="2023-06" db="EMBL/GenBank/DDBJ databases">
        <authorList>
            <consortium name="Lawrence Berkeley National Laboratory"/>
            <person name="Haridas S."/>
            <person name="Hensen N."/>
            <person name="Bonometti L."/>
            <person name="Westerberg I."/>
            <person name="Brannstrom I.O."/>
            <person name="Guillou S."/>
            <person name="Cros-Aarteil S."/>
            <person name="Calhoun S."/>
            <person name="Kuo A."/>
            <person name="Mondo S."/>
            <person name="Pangilinan J."/>
            <person name="Riley R."/>
            <person name="LaButti K."/>
            <person name="Andreopoulos B."/>
            <person name="Lipzen A."/>
            <person name="Chen C."/>
            <person name="Yanf M."/>
            <person name="Daum C."/>
            <person name="Ng V."/>
            <person name="Clum A."/>
            <person name="Steindorff A."/>
            <person name="Ohm R."/>
            <person name="Martin F."/>
            <person name="Silar P."/>
            <person name="Natvig D."/>
            <person name="Lalanne C."/>
            <person name="Gautier V."/>
            <person name="Ament-velasquez S.L."/>
            <person name="Kruys A."/>
            <person name="Hutchinson M.I."/>
            <person name="Powell A.J."/>
            <person name="Barry K."/>
            <person name="Miller A.N."/>
            <person name="Grigoriev I.V."/>
            <person name="Debuchy R."/>
            <person name="Gladieux P."/>
            <person name="Thoren M.H."/>
            <person name="Johannesson H."/>
        </authorList>
    </citation>
    <scope>NUCLEOTIDE SEQUENCE</scope>
    <source>
        <strain evidence="2">CBS 232.78</strain>
    </source>
</reference>